<dbReference type="InterPro" id="IPR013786">
    <property type="entry name" value="AcylCoA_DH/ox_N"/>
</dbReference>
<feature type="domain" description="Acyl-CoA dehydrogenase/oxidase C-terminal" evidence="7">
    <location>
        <begin position="230"/>
        <end position="374"/>
    </location>
</feature>
<dbReference type="Proteomes" id="UP000179636">
    <property type="component" value="Unassembled WGS sequence"/>
</dbReference>
<dbReference type="SUPFAM" id="SSF56645">
    <property type="entry name" value="Acyl-CoA dehydrogenase NM domain-like"/>
    <property type="match status" value="1"/>
</dbReference>
<evidence type="ECO:0000259" key="7">
    <source>
        <dbReference type="Pfam" id="PF00441"/>
    </source>
</evidence>
<dbReference type="GO" id="GO:0050660">
    <property type="term" value="F:flavin adenine dinucleotide binding"/>
    <property type="evidence" value="ECO:0007669"/>
    <property type="project" value="InterPro"/>
</dbReference>
<evidence type="ECO:0008006" key="12">
    <source>
        <dbReference type="Google" id="ProtNLM"/>
    </source>
</evidence>
<gene>
    <name evidence="10" type="ORF">BKG61_25855</name>
</gene>
<dbReference type="EMBL" id="MLHV01000034">
    <property type="protein sequence ID" value="OHT91011.1"/>
    <property type="molecule type" value="Genomic_DNA"/>
</dbReference>
<dbReference type="Pfam" id="PF02771">
    <property type="entry name" value="Acyl-CoA_dh_N"/>
    <property type="match status" value="1"/>
</dbReference>
<dbReference type="STRING" id="1908205.BKG60_07580"/>
<dbReference type="SUPFAM" id="SSF47203">
    <property type="entry name" value="Acyl-CoA dehydrogenase C-terminal domain-like"/>
    <property type="match status" value="1"/>
</dbReference>
<comment type="caution">
    <text evidence="10">The sequence shown here is derived from an EMBL/GenBank/DDBJ whole genome shotgun (WGS) entry which is preliminary data.</text>
</comment>
<dbReference type="InterPro" id="IPR006091">
    <property type="entry name" value="Acyl-CoA_Oxase/DH_mid-dom"/>
</dbReference>
<sequence length="381" mass="41695">MNLGLSASAEHYRAGLKDWVEANLPPRWRDIPVGTGDDESYVAMRREWGRRLFEAGWLAPHWPTEYGGQGLGVDAQLAFVETLVETGAPEPMNTNGMGIFAPALMRFGTDEQRRRYLRPMLCHDDIWCQGFSEPQAGSDLAAVSTRAVAKADHLLVSGQKVWTSYALFAQRCYLLVKVADSPGPTLVVVHMDRPGITVRPLRNLTGTSEFCEVFFDDVVVDAADVVGGIGDGWPVATYALARERSSALAQRSLQLSRELTRMLSALDDVHRDACAENALVDAFVRTRVVDSTVRRVFALDADAAEPGMLAPIAKVLWSESHQKQLATLLEAAGPEVAAAGAGWSEWTRSLLFARAETIYGGTSEIQRNLIAKALGLPSDRR</sequence>
<comment type="similarity">
    <text evidence="2 6">Belongs to the acyl-CoA dehydrogenase family.</text>
</comment>
<evidence type="ECO:0000256" key="5">
    <source>
        <dbReference type="ARBA" id="ARBA00023002"/>
    </source>
</evidence>
<evidence type="ECO:0000313" key="11">
    <source>
        <dbReference type="Proteomes" id="UP000179636"/>
    </source>
</evidence>
<protein>
    <recommendedName>
        <fullName evidence="12">Acyl-CoA dehydrogenase</fullName>
    </recommendedName>
</protein>
<feature type="domain" description="Acyl-CoA oxidase/dehydrogenase middle" evidence="8">
    <location>
        <begin position="128"/>
        <end position="218"/>
    </location>
</feature>
<evidence type="ECO:0000259" key="8">
    <source>
        <dbReference type="Pfam" id="PF02770"/>
    </source>
</evidence>
<keyword evidence="4 6" id="KW-0274">FAD</keyword>
<feature type="domain" description="Acyl-CoA dehydrogenase/oxidase N-terminal" evidence="9">
    <location>
        <begin position="10"/>
        <end position="121"/>
    </location>
</feature>
<evidence type="ECO:0000256" key="3">
    <source>
        <dbReference type="ARBA" id="ARBA00022630"/>
    </source>
</evidence>
<dbReference type="Pfam" id="PF02770">
    <property type="entry name" value="Acyl-CoA_dh_M"/>
    <property type="match status" value="1"/>
</dbReference>
<evidence type="ECO:0000256" key="1">
    <source>
        <dbReference type="ARBA" id="ARBA00001974"/>
    </source>
</evidence>
<dbReference type="InterPro" id="IPR052161">
    <property type="entry name" value="Mycobact_Acyl-CoA_DH"/>
</dbReference>
<dbReference type="GO" id="GO:0005886">
    <property type="term" value="C:plasma membrane"/>
    <property type="evidence" value="ECO:0007669"/>
    <property type="project" value="TreeGrafter"/>
</dbReference>
<dbReference type="PANTHER" id="PTHR43292">
    <property type="entry name" value="ACYL-COA DEHYDROGENASE"/>
    <property type="match status" value="1"/>
</dbReference>
<dbReference type="InterPro" id="IPR037069">
    <property type="entry name" value="AcylCoA_DH/ox_N_sf"/>
</dbReference>
<dbReference type="Gene3D" id="2.40.110.10">
    <property type="entry name" value="Butyryl-CoA Dehydrogenase, subunit A, domain 2"/>
    <property type="match status" value="1"/>
</dbReference>
<dbReference type="AlphaFoldDB" id="A0A1Q9WEH2"/>
<comment type="cofactor">
    <cofactor evidence="1 6">
        <name>FAD</name>
        <dbReference type="ChEBI" id="CHEBI:57692"/>
    </cofactor>
</comment>
<evidence type="ECO:0000256" key="2">
    <source>
        <dbReference type="ARBA" id="ARBA00009347"/>
    </source>
</evidence>
<evidence type="ECO:0000313" key="10">
    <source>
        <dbReference type="EMBL" id="OHT91011.1"/>
    </source>
</evidence>
<dbReference type="InterPro" id="IPR009100">
    <property type="entry name" value="AcylCoA_DH/oxidase_NM_dom_sf"/>
</dbReference>
<dbReference type="RefSeq" id="WP_052773272.1">
    <property type="nucleotide sequence ID" value="NZ_MLCL01000027.1"/>
</dbReference>
<dbReference type="GO" id="GO:0016627">
    <property type="term" value="F:oxidoreductase activity, acting on the CH-CH group of donors"/>
    <property type="evidence" value="ECO:0007669"/>
    <property type="project" value="InterPro"/>
</dbReference>
<keyword evidence="5 6" id="KW-0560">Oxidoreductase</keyword>
<keyword evidence="3 6" id="KW-0285">Flavoprotein</keyword>
<keyword evidence="11" id="KW-1185">Reference proteome</keyword>
<dbReference type="Gene3D" id="1.10.540.10">
    <property type="entry name" value="Acyl-CoA dehydrogenase/oxidase, N-terminal domain"/>
    <property type="match status" value="1"/>
</dbReference>
<dbReference type="InterPro" id="IPR009075">
    <property type="entry name" value="AcylCo_DH/oxidase_C"/>
</dbReference>
<accession>A0A1S1JVS7</accession>
<evidence type="ECO:0000259" key="9">
    <source>
        <dbReference type="Pfam" id="PF02771"/>
    </source>
</evidence>
<name>A0A1Q9WEH2_9MYCO</name>
<dbReference type="InterPro" id="IPR036250">
    <property type="entry name" value="AcylCo_DH-like_C"/>
</dbReference>
<organism evidence="10 11">
    <name type="scientific">Mycobacterium syngnathidarum</name>
    <dbReference type="NCBI Taxonomy" id="1908205"/>
    <lineage>
        <taxon>Bacteria</taxon>
        <taxon>Bacillati</taxon>
        <taxon>Actinomycetota</taxon>
        <taxon>Actinomycetes</taxon>
        <taxon>Mycobacteriales</taxon>
        <taxon>Mycobacteriaceae</taxon>
        <taxon>Mycobacterium</taxon>
    </lineage>
</organism>
<dbReference type="PANTHER" id="PTHR43292:SF3">
    <property type="entry name" value="ACYL-COA DEHYDROGENASE FADE29"/>
    <property type="match status" value="1"/>
</dbReference>
<dbReference type="Gene3D" id="1.20.140.10">
    <property type="entry name" value="Butyryl-CoA Dehydrogenase, subunit A, domain 3"/>
    <property type="match status" value="1"/>
</dbReference>
<evidence type="ECO:0000256" key="4">
    <source>
        <dbReference type="ARBA" id="ARBA00022827"/>
    </source>
</evidence>
<dbReference type="Pfam" id="PF00441">
    <property type="entry name" value="Acyl-CoA_dh_1"/>
    <property type="match status" value="1"/>
</dbReference>
<dbReference type="InterPro" id="IPR046373">
    <property type="entry name" value="Acyl-CoA_Oxase/DH_mid-dom_sf"/>
</dbReference>
<reference evidence="10 11" key="1">
    <citation type="submission" date="2016-10" db="EMBL/GenBank/DDBJ databases">
        <title>Evaluation of Human, Animal and Environmental Mycobacterium chelonae Isolates by Core Genome Phylogenomic Analysis, Targeted Gene Comparison, and Anti-microbial Susceptibility Patterns: A Tale of Mistaken Identities.</title>
        <authorList>
            <person name="Fogelson S.B."/>
            <person name="Camus A.C."/>
            <person name="Lorenz W."/>
            <person name="Vasireddy R."/>
            <person name="Vasireddy S."/>
            <person name="Smith T."/>
            <person name="Brown-Elliott B.A."/>
            <person name="Wallace R.J.Jr."/>
            <person name="Hasan N.A."/>
            <person name="Reischl U."/>
            <person name="Sanchez S."/>
        </authorList>
    </citation>
    <scope>NUCLEOTIDE SEQUENCE [LARGE SCALE GENOMIC DNA]</scope>
    <source>
        <strain evidence="10 11">24999</strain>
    </source>
</reference>
<proteinExistence type="inferred from homology"/>
<evidence type="ECO:0000256" key="6">
    <source>
        <dbReference type="RuleBase" id="RU362125"/>
    </source>
</evidence>
<dbReference type="OrthoDB" id="2431337at2"/>
<accession>A0A1Q9WEH2</accession>